<keyword evidence="1 2" id="KW-0378">Hydrolase</keyword>
<comment type="function">
    <text evidence="2">Hydrolyzes RNA 2',3'-cyclic phosphodiester to an RNA 2'-phosphomonoester.</text>
</comment>
<gene>
    <name evidence="4" type="ORF">OD816_001066</name>
</gene>
<sequence>MVRAFLAIDLPQELKKKLSNLGKIDIPKDIKIKWVEEENFHITLKFFGNIKETLLEKLFKETQKSAQEHNFFQLSLSEVGFFPQKKTPRVVWIGINTHDNTLFEIHRALKKIFKKFKLGEEKDFHPHITLFRVKTIRNLKSFNFYLEQISEKAKVIKGFTFKVNELIFFESILSSKGPVYRPLYKVKFKNE</sequence>
<dbReference type="Gene3D" id="3.90.1140.10">
    <property type="entry name" value="Cyclic phosphodiesterase"/>
    <property type="match status" value="1"/>
</dbReference>
<feature type="domain" description="Phosphoesterase HXTX" evidence="3">
    <location>
        <begin position="8"/>
        <end position="92"/>
    </location>
</feature>
<feature type="short sequence motif" description="HXTX 2" evidence="2">
    <location>
        <begin position="127"/>
        <end position="130"/>
    </location>
</feature>
<evidence type="ECO:0000256" key="2">
    <source>
        <dbReference type="HAMAP-Rule" id="MF_01940"/>
    </source>
</evidence>
<dbReference type="InterPro" id="IPR014051">
    <property type="entry name" value="Phosphoesterase_HXTX"/>
</dbReference>
<feature type="active site" description="Proton acceptor" evidence="2">
    <location>
        <position position="127"/>
    </location>
</feature>
<comment type="similarity">
    <text evidence="2">Belongs to the 2H phosphoesterase superfamily. ThpR family.</text>
</comment>
<dbReference type="PANTHER" id="PTHR35561">
    <property type="entry name" value="RNA 2',3'-CYCLIC PHOSPHODIESTERASE"/>
    <property type="match status" value="1"/>
</dbReference>
<dbReference type="AlphaFoldDB" id="A0AAE3P4J8"/>
<feature type="domain" description="Phosphoesterase HXTX" evidence="3">
    <location>
        <begin position="99"/>
        <end position="180"/>
    </location>
</feature>
<feature type="active site" description="Proton donor" evidence="2">
    <location>
        <position position="41"/>
    </location>
</feature>
<accession>A0AAE3P4J8</accession>
<evidence type="ECO:0000259" key="3">
    <source>
        <dbReference type="Pfam" id="PF02834"/>
    </source>
</evidence>
<evidence type="ECO:0000313" key="5">
    <source>
        <dbReference type="Proteomes" id="UP001144110"/>
    </source>
</evidence>
<dbReference type="GO" id="GO:0004113">
    <property type="term" value="F:2',3'-cyclic-nucleotide 3'-phosphodiesterase activity"/>
    <property type="evidence" value="ECO:0007669"/>
    <property type="project" value="InterPro"/>
</dbReference>
<dbReference type="InterPro" id="IPR004175">
    <property type="entry name" value="RNA_CPDase"/>
</dbReference>
<name>A0AAE3P4J8_9BACT</name>
<dbReference type="InterPro" id="IPR009097">
    <property type="entry name" value="Cyclic_Pdiesterase"/>
</dbReference>
<dbReference type="GO" id="GO:0008664">
    <property type="term" value="F:RNA 2',3'-cyclic 3'-phosphodiesterase activity"/>
    <property type="evidence" value="ECO:0007669"/>
    <property type="project" value="UniProtKB-EC"/>
</dbReference>
<feature type="short sequence motif" description="HXTX 1" evidence="2">
    <location>
        <begin position="41"/>
        <end position="44"/>
    </location>
</feature>
<evidence type="ECO:0000256" key="1">
    <source>
        <dbReference type="ARBA" id="ARBA00022801"/>
    </source>
</evidence>
<dbReference type="Proteomes" id="UP001144110">
    <property type="component" value="Unassembled WGS sequence"/>
</dbReference>
<proteinExistence type="inferred from homology"/>
<evidence type="ECO:0000313" key="4">
    <source>
        <dbReference type="EMBL" id="MDF2953821.1"/>
    </source>
</evidence>
<dbReference type="Pfam" id="PF02834">
    <property type="entry name" value="LigT_PEase"/>
    <property type="match status" value="2"/>
</dbReference>
<protein>
    <recommendedName>
        <fullName evidence="2">RNA 2',3'-cyclic phosphodiesterase</fullName>
        <shortName evidence="2">RNA 2',3'-CPDase</shortName>
        <ecNumber evidence="2">3.1.4.58</ecNumber>
    </recommendedName>
</protein>
<comment type="catalytic activity">
    <reaction evidence="2">
        <text>a 3'-end 2',3'-cyclophospho-ribonucleotide-RNA + H2O = a 3'-end 2'-phospho-ribonucleotide-RNA + H(+)</text>
        <dbReference type="Rhea" id="RHEA:11828"/>
        <dbReference type="Rhea" id="RHEA-COMP:10464"/>
        <dbReference type="Rhea" id="RHEA-COMP:17353"/>
        <dbReference type="ChEBI" id="CHEBI:15377"/>
        <dbReference type="ChEBI" id="CHEBI:15378"/>
        <dbReference type="ChEBI" id="CHEBI:83064"/>
        <dbReference type="ChEBI" id="CHEBI:173113"/>
        <dbReference type="EC" id="3.1.4.58"/>
    </reaction>
</comment>
<organism evidence="4 5">
    <name type="scientific">Candidatus Thermodesulfobacterium syntrophicum</name>
    <dbReference type="NCBI Taxonomy" id="3060442"/>
    <lineage>
        <taxon>Bacteria</taxon>
        <taxon>Pseudomonadati</taxon>
        <taxon>Thermodesulfobacteriota</taxon>
        <taxon>Thermodesulfobacteria</taxon>
        <taxon>Thermodesulfobacteriales</taxon>
        <taxon>Thermodesulfobacteriaceae</taxon>
        <taxon>Thermodesulfobacterium</taxon>
    </lineage>
</organism>
<dbReference type="HAMAP" id="MF_01940">
    <property type="entry name" value="RNA_CPDase"/>
    <property type="match status" value="1"/>
</dbReference>
<reference evidence="4" key="1">
    <citation type="submission" date="2022-11" db="EMBL/GenBank/DDBJ databases">
        <title>Candidatus Alkanophaga archaea from heated hydrothermal vent sediment oxidize petroleum alkanes.</title>
        <authorList>
            <person name="Zehnle H."/>
            <person name="Laso-Perez R."/>
            <person name="Lipp J."/>
            <person name="Teske A."/>
            <person name="Wegener G."/>
        </authorList>
    </citation>
    <scope>NUCLEOTIDE SEQUENCE</scope>
    <source>
        <strain evidence="4">MCA70</strain>
    </source>
</reference>
<dbReference type="SUPFAM" id="SSF55144">
    <property type="entry name" value="LigT-like"/>
    <property type="match status" value="1"/>
</dbReference>
<dbReference type="NCBIfam" id="TIGR02258">
    <property type="entry name" value="2_5_ligase"/>
    <property type="match status" value="1"/>
</dbReference>
<dbReference type="PANTHER" id="PTHR35561:SF1">
    <property type="entry name" value="RNA 2',3'-CYCLIC PHOSPHODIESTERASE"/>
    <property type="match status" value="1"/>
</dbReference>
<dbReference type="EC" id="3.1.4.58" evidence="2"/>
<dbReference type="EMBL" id="JAPHEG010000004">
    <property type="protein sequence ID" value="MDF2953821.1"/>
    <property type="molecule type" value="Genomic_DNA"/>
</dbReference>
<comment type="caution">
    <text evidence="4">The sequence shown here is derived from an EMBL/GenBank/DDBJ whole genome shotgun (WGS) entry which is preliminary data.</text>
</comment>